<dbReference type="PROSITE" id="PS51184">
    <property type="entry name" value="JMJC"/>
    <property type="match status" value="1"/>
</dbReference>
<dbReference type="Gene3D" id="3.40.366.30">
    <property type="entry name" value="50S ribosomal protein L16 arginine hydroxylase, Chain A, Domain 2"/>
    <property type="match status" value="1"/>
</dbReference>
<evidence type="ECO:0000256" key="1">
    <source>
        <dbReference type="ARBA" id="ARBA00001954"/>
    </source>
</evidence>
<accession>A0A0M2RCB5</accession>
<feature type="domain" description="JmjC" evidence="4">
    <location>
        <begin position="103"/>
        <end position="231"/>
    </location>
</feature>
<evidence type="ECO:0000256" key="3">
    <source>
        <dbReference type="ARBA" id="ARBA00023004"/>
    </source>
</evidence>
<dbReference type="AlphaFoldDB" id="A0A0M2RCB5"/>
<dbReference type="PANTHER" id="PTHR13096">
    <property type="entry name" value="MINA53 MYC INDUCED NUCLEAR ANTIGEN"/>
    <property type="match status" value="1"/>
</dbReference>
<proteinExistence type="predicted"/>
<keyword evidence="2" id="KW-0479">Metal-binding</keyword>
<dbReference type="RefSeq" id="WP_046505921.1">
    <property type="nucleotide sequence ID" value="NZ_LANI01000005.1"/>
</dbReference>
<dbReference type="GO" id="GO:0016706">
    <property type="term" value="F:2-oxoglutarate-dependent dioxygenase activity"/>
    <property type="evidence" value="ECO:0007669"/>
    <property type="project" value="TreeGrafter"/>
</dbReference>
<name>A0A0M2RCB5_9PROT</name>
<dbReference type="STRING" id="1549748.WH95_09280"/>
<dbReference type="InterPro" id="IPR039994">
    <property type="entry name" value="NO66-like"/>
</dbReference>
<reference evidence="5 6" key="1">
    <citation type="submission" date="2015-03" db="EMBL/GenBank/DDBJ databases">
        <title>Genome sequence of Kiloniella sp. P1-1, isolated from the gut microflora of Pacific white shrimp, Penaeus vannamei.</title>
        <authorList>
            <person name="Shao Z."/>
            <person name="Wang L."/>
            <person name="Li X."/>
        </authorList>
    </citation>
    <scope>NUCLEOTIDE SEQUENCE [LARGE SCALE GENOMIC DNA]</scope>
    <source>
        <strain evidence="5 6">P1-1</strain>
    </source>
</reference>
<dbReference type="EMBL" id="LANI01000005">
    <property type="protein sequence ID" value="KKJ77223.1"/>
    <property type="molecule type" value="Genomic_DNA"/>
</dbReference>
<protein>
    <recommendedName>
        <fullName evidence="4">JmjC domain-containing protein</fullName>
    </recommendedName>
</protein>
<dbReference type="OrthoDB" id="9764016at2"/>
<evidence type="ECO:0000259" key="4">
    <source>
        <dbReference type="PROSITE" id="PS51184"/>
    </source>
</evidence>
<dbReference type="SMART" id="SM00558">
    <property type="entry name" value="JmjC"/>
    <property type="match status" value="1"/>
</dbReference>
<dbReference type="SUPFAM" id="SSF51197">
    <property type="entry name" value="Clavaminate synthase-like"/>
    <property type="match status" value="1"/>
</dbReference>
<organism evidence="5 6">
    <name type="scientific">Kiloniella litopenaei</name>
    <dbReference type="NCBI Taxonomy" id="1549748"/>
    <lineage>
        <taxon>Bacteria</taxon>
        <taxon>Pseudomonadati</taxon>
        <taxon>Pseudomonadota</taxon>
        <taxon>Alphaproteobacteria</taxon>
        <taxon>Rhodospirillales</taxon>
        <taxon>Kiloniellaceae</taxon>
        <taxon>Kiloniella</taxon>
    </lineage>
</organism>
<comment type="caution">
    <text evidence="5">The sequence shown here is derived from an EMBL/GenBank/DDBJ whole genome shotgun (WGS) entry which is preliminary data.</text>
</comment>
<keyword evidence="3" id="KW-0408">Iron</keyword>
<evidence type="ECO:0000313" key="5">
    <source>
        <dbReference type="EMBL" id="KKJ77223.1"/>
    </source>
</evidence>
<sequence>MTSSLIVLDQMPTAHEFYGSYWNQKPFLVRKAIPDPTLDLLIKPDELAGLSMEETARSRMVKTAGEERDWTCAFGPFAEKDFDAAGDKEWSLLVQNVEQFHPDTATLLPCFDFAPRWLMDDIMVSFSAVGGSVGPHIDSYHVFLVQGEGKRHWKIGREAIEDEVYIEGIDLKVLDGGFEGDEVEVTSGDVLYVPPRFGHEGTTLEAALTYSVGFLGPKISELFSGYAQYISEFDELDQRYVGQNLSVSSSGFTLGEQAVSDIKACFDQHLSSANFTQWLVEFFTESSHEDFGIYSEREEMLYDDEFENELQEGASLIKPEYVKFAITASPTGGFCLGFDSQSFTLDERMFPLVQLFMKEEIVNSKTYPDLFKEPAYLEFLLELYNHQALEFLD</sequence>
<dbReference type="GO" id="GO:0046872">
    <property type="term" value="F:metal ion binding"/>
    <property type="evidence" value="ECO:0007669"/>
    <property type="project" value="UniProtKB-KW"/>
</dbReference>
<dbReference type="Pfam" id="PF08007">
    <property type="entry name" value="JmjC_2"/>
    <property type="match status" value="1"/>
</dbReference>
<dbReference type="InterPro" id="IPR003347">
    <property type="entry name" value="JmjC_dom"/>
</dbReference>
<evidence type="ECO:0000256" key="2">
    <source>
        <dbReference type="ARBA" id="ARBA00022723"/>
    </source>
</evidence>
<evidence type="ECO:0000313" key="6">
    <source>
        <dbReference type="Proteomes" id="UP000034491"/>
    </source>
</evidence>
<keyword evidence="6" id="KW-1185">Reference proteome</keyword>
<gene>
    <name evidence="5" type="ORF">WH95_09280</name>
</gene>
<dbReference type="Proteomes" id="UP000034491">
    <property type="component" value="Unassembled WGS sequence"/>
</dbReference>
<comment type="cofactor">
    <cofactor evidence="1">
        <name>Fe(2+)</name>
        <dbReference type="ChEBI" id="CHEBI:29033"/>
    </cofactor>
</comment>
<dbReference type="PANTHER" id="PTHR13096:SF8">
    <property type="entry name" value="RIBOSOMAL OXYGENASE 1"/>
    <property type="match status" value="1"/>
</dbReference>
<dbReference type="Gene3D" id="2.60.120.650">
    <property type="entry name" value="Cupin"/>
    <property type="match status" value="1"/>
</dbReference>